<dbReference type="SUPFAM" id="SSF46689">
    <property type="entry name" value="Homeodomain-like"/>
    <property type="match status" value="1"/>
</dbReference>
<dbReference type="Gene3D" id="1.10.357.10">
    <property type="entry name" value="Tetracycline Repressor, domain 2"/>
    <property type="match status" value="1"/>
</dbReference>
<evidence type="ECO:0000259" key="6">
    <source>
        <dbReference type="PROSITE" id="PS50977"/>
    </source>
</evidence>
<dbReference type="InterPro" id="IPR001647">
    <property type="entry name" value="HTH_TetR"/>
</dbReference>
<accession>A0ABW9QQZ8</accession>
<feature type="region of interest" description="Disordered" evidence="5">
    <location>
        <begin position="1"/>
        <end position="32"/>
    </location>
</feature>
<proteinExistence type="predicted"/>
<evidence type="ECO:0000256" key="2">
    <source>
        <dbReference type="ARBA" id="ARBA00023125"/>
    </source>
</evidence>
<dbReference type="PANTHER" id="PTHR30055">
    <property type="entry name" value="HTH-TYPE TRANSCRIPTIONAL REGULATOR RUTR"/>
    <property type="match status" value="1"/>
</dbReference>
<keyword evidence="8" id="KW-1185">Reference proteome</keyword>
<dbReference type="EMBL" id="WJHE01000255">
    <property type="protein sequence ID" value="MST32249.1"/>
    <property type="molecule type" value="Genomic_DNA"/>
</dbReference>
<dbReference type="InterPro" id="IPR009057">
    <property type="entry name" value="Homeodomain-like_sf"/>
</dbReference>
<keyword evidence="2 4" id="KW-0238">DNA-binding</keyword>
<dbReference type="InterPro" id="IPR050109">
    <property type="entry name" value="HTH-type_TetR-like_transc_reg"/>
</dbReference>
<evidence type="ECO:0000256" key="1">
    <source>
        <dbReference type="ARBA" id="ARBA00023015"/>
    </source>
</evidence>
<dbReference type="PROSITE" id="PS50977">
    <property type="entry name" value="HTH_TETR_2"/>
    <property type="match status" value="1"/>
</dbReference>
<dbReference type="Pfam" id="PF00440">
    <property type="entry name" value="TetR_N"/>
    <property type="match status" value="1"/>
</dbReference>
<keyword evidence="3" id="KW-0804">Transcription</keyword>
<feature type="DNA-binding region" description="H-T-H motif" evidence="4">
    <location>
        <begin position="57"/>
        <end position="76"/>
    </location>
</feature>
<feature type="non-terminal residue" evidence="7">
    <location>
        <position position="224"/>
    </location>
</feature>
<evidence type="ECO:0000313" key="7">
    <source>
        <dbReference type="EMBL" id="MST32249.1"/>
    </source>
</evidence>
<evidence type="ECO:0000256" key="3">
    <source>
        <dbReference type="ARBA" id="ARBA00023163"/>
    </source>
</evidence>
<sequence>MSGQRRQAATATSPSSGKPSAPPERRRRRARGDLDRQLIVEAALAVSARGDGYEGLTFQALGAELGAHPTAIYRHFRDKDELMLALVEALHAEMLATLPPPSDDWAADLRLMAVRSYEVFLRFPAISQVATVRTSRSEHEFQVVERILGCLRRAGFGDADAAVYYRVFAEALLGHVALDAGFAALRPATREGDLRAWLVNYRSLPAERFPNLAATAALIPAVGD</sequence>
<dbReference type="SUPFAM" id="SSF48498">
    <property type="entry name" value="Tetracyclin repressor-like, C-terminal domain"/>
    <property type="match status" value="1"/>
</dbReference>
<feature type="compositionally biased region" description="Polar residues" evidence="5">
    <location>
        <begin position="1"/>
        <end position="18"/>
    </location>
</feature>
<gene>
    <name evidence="7" type="ORF">GHK86_05865</name>
</gene>
<evidence type="ECO:0000256" key="4">
    <source>
        <dbReference type="PROSITE-ProRule" id="PRU00335"/>
    </source>
</evidence>
<reference evidence="7 8" key="1">
    <citation type="submission" date="2019-11" db="EMBL/GenBank/DDBJ databases">
        <title>Acidiferrimicrobium australis gen. nov., sp. nov., an acidophilic and obligately heterotrophic, member of the Actinobacteria that catalyses dissimilatory oxido- reduction of iron isolated from metal-rich acidic water in Chile.</title>
        <authorList>
            <person name="Gonzalez D."/>
            <person name="Huber K."/>
            <person name="Hedrich S."/>
            <person name="Rojas-Villalobos C."/>
            <person name="Quatrini R."/>
            <person name="Dinamarca M.A."/>
            <person name="Schwarz A."/>
            <person name="Canales C."/>
            <person name="Nancucheo I."/>
        </authorList>
    </citation>
    <scope>NUCLEOTIDE SEQUENCE [LARGE SCALE GENOMIC DNA]</scope>
    <source>
        <strain evidence="7 8">USS-CCA1</strain>
    </source>
</reference>
<dbReference type="InterPro" id="IPR036271">
    <property type="entry name" value="Tet_transcr_reg_TetR-rel_C_sf"/>
</dbReference>
<dbReference type="Proteomes" id="UP000437736">
    <property type="component" value="Unassembled WGS sequence"/>
</dbReference>
<name>A0ABW9QQZ8_9ACTN</name>
<evidence type="ECO:0000313" key="8">
    <source>
        <dbReference type="Proteomes" id="UP000437736"/>
    </source>
</evidence>
<dbReference type="Gene3D" id="1.10.10.60">
    <property type="entry name" value="Homeodomain-like"/>
    <property type="match status" value="1"/>
</dbReference>
<dbReference type="PANTHER" id="PTHR30055:SF234">
    <property type="entry name" value="HTH-TYPE TRANSCRIPTIONAL REGULATOR BETI"/>
    <property type="match status" value="1"/>
</dbReference>
<dbReference type="InterPro" id="IPR004111">
    <property type="entry name" value="Repressor_TetR_C"/>
</dbReference>
<keyword evidence="1" id="KW-0805">Transcription regulation</keyword>
<organism evidence="7 8">
    <name type="scientific">Acidiferrimicrobium australe</name>
    <dbReference type="NCBI Taxonomy" id="2664430"/>
    <lineage>
        <taxon>Bacteria</taxon>
        <taxon>Bacillati</taxon>
        <taxon>Actinomycetota</taxon>
        <taxon>Acidimicrobiia</taxon>
        <taxon>Acidimicrobiales</taxon>
        <taxon>Acidimicrobiaceae</taxon>
        <taxon>Acidiferrimicrobium</taxon>
    </lineage>
</organism>
<dbReference type="Pfam" id="PF02909">
    <property type="entry name" value="TetR_C_1"/>
    <property type="match status" value="1"/>
</dbReference>
<feature type="domain" description="HTH tetR-type" evidence="6">
    <location>
        <begin position="33"/>
        <end position="94"/>
    </location>
</feature>
<evidence type="ECO:0000256" key="5">
    <source>
        <dbReference type="SAM" id="MobiDB-lite"/>
    </source>
</evidence>
<comment type="caution">
    <text evidence="7">The sequence shown here is derived from an EMBL/GenBank/DDBJ whole genome shotgun (WGS) entry which is preliminary data.</text>
</comment>
<protein>
    <submittedName>
        <fullName evidence="7">TetR family transcriptional regulator</fullName>
    </submittedName>
</protein>